<evidence type="ECO:0000256" key="3">
    <source>
        <dbReference type="ARBA" id="ARBA00023027"/>
    </source>
</evidence>
<organism evidence="5 6">
    <name type="scientific">Pullulanibacillus pueri</name>
    <dbReference type="NCBI Taxonomy" id="1437324"/>
    <lineage>
        <taxon>Bacteria</taxon>
        <taxon>Bacillati</taxon>
        <taxon>Bacillota</taxon>
        <taxon>Bacilli</taxon>
        <taxon>Bacillales</taxon>
        <taxon>Sporolactobacillaceae</taxon>
        <taxon>Pullulanibacillus</taxon>
    </lineage>
</organism>
<keyword evidence="2" id="KW-0560">Oxidoreductase</keyword>
<dbReference type="PANTHER" id="PTHR24321">
    <property type="entry name" value="DEHYDROGENASES, SHORT CHAIN"/>
    <property type="match status" value="1"/>
</dbReference>
<dbReference type="Pfam" id="PF13561">
    <property type="entry name" value="adh_short_C2"/>
    <property type="match status" value="1"/>
</dbReference>
<dbReference type="NCBIfam" id="NF009466">
    <property type="entry name" value="PRK12826.1-2"/>
    <property type="match status" value="1"/>
</dbReference>
<evidence type="ECO:0000313" key="5">
    <source>
        <dbReference type="EMBL" id="GGH73430.1"/>
    </source>
</evidence>
<dbReference type="InterPro" id="IPR036291">
    <property type="entry name" value="NAD(P)-bd_dom_sf"/>
</dbReference>
<dbReference type="InterPro" id="IPR020904">
    <property type="entry name" value="Sc_DH/Rdtase_CS"/>
</dbReference>
<accession>A0A8J3EKK3</accession>
<dbReference type="FunFam" id="3.40.50.720:FF:000084">
    <property type="entry name" value="Short-chain dehydrogenase reductase"/>
    <property type="match status" value="1"/>
</dbReference>
<protein>
    <submittedName>
        <fullName evidence="5">Oxidoreductase</fullName>
    </submittedName>
</protein>
<keyword evidence="3" id="KW-0520">NAD</keyword>
<comment type="caution">
    <text evidence="5">The sequence shown here is derived from an EMBL/GenBank/DDBJ whole genome shotgun (WGS) entry which is preliminary data.</text>
</comment>
<dbReference type="InterPro" id="IPR002347">
    <property type="entry name" value="SDR_fam"/>
</dbReference>
<dbReference type="PANTHER" id="PTHR24321:SF8">
    <property type="entry name" value="ESTRADIOL 17-BETA-DEHYDROGENASE 8-RELATED"/>
    <property type="match status" value="1"/>
</dbReference>
<name>A0A8J3EKK3_9BACL</name>
<dbReference type="AlphaFoldDB" id="A0A8J3EKK3"/>
<dbReference type="GO" id="GO:0016491">
    <property type="term" value="F:oxidoreductase activity"/>
    <property type="evidence" value="ECO:0007669"/>
    <property type="project" value="UniProtKB-KW"/>
</dbReference>
<sequence>MDMMIENKIAVITGAASGIGEATAKLLAKEGAKVIIGDVAQSAEAVVEEIKAVGGEALFVRCDVTDEKSVRNLMETATASYGRLDILVANAGIPEKKGPVHEMQLDDWQKVLNIDLNGVVLANKYAIQQMLKNGFGAIVNMGSILAHVGQVNSTAYSAAKAAVVNFSRSAAVTYATQGIRINCISPGYTETPLLAKLPEETKQAMIANHPIGRLGKPEEIAEAILFLVSDKASFITGTVLHVDGGYTAV</sequence>
<dbReference type="EMBL" id="BMFV01000001">
    <property type="protein sequence ID" value="GGH73430.1"/>
    <property type="molecule type" value="Genomic_DNA"/>
</dbReference>
<keyword evidence="6" id="KW-1185">Reference proteome</keyword>
<evidence type="ECO:0000256" key="1">
    <source>
        <dbReference type="ARBA" id="ARBA00006484"/>
    </source>
</evidence>
<dbReference type="InterPro" id="IPR057326">
    <property type="entry name" value="KR_dom"/>
</dbReference>
<dbReference type="NCBIfam" id="NF005559">
    <property type="entry name" value="PRK07231.1"/>
    <property type="match status" value="1"/>
</dbReference>
<reference evidence="5" key="2">
    <citation type="submission" date="2020-09" db="EMBL/GenBank/DDBJ databases">
        <authorList>
            <person name="Sun Q."/>
            <person name="Zhou Y."/>
        </authorList>
    </citation>
    <scope>NUCLEOTIDE SEQUENCE</scope>
    <source>
        <strain evidence="5">CGMCC 1.12777</strain>
    </source>
</reference>
<comment type="similarity">
    <text evidence="1">Belongs to the short-chain dehydrogenases/reductases (SDR) family.</text>
</comment>
<dbReference type="Gene3D" id="3.40.50.720">
    <property type="entry name" value="NAD(P)-binding Rossmann-like Domain"/>
    <property type="match status" value="1"/>
</dbReference>
<feature type="domain" description="Ketoreductase" evidence="4">
    <location>
        <begin position="8"/>
        <end position="187"/>
    </location>
</feature>
<proteinExistence type="inferred from homology"/>
<evidence type="ECO:0000256" key="2">
    <source>
        <dbReference type="ARBA" id="ARBA00023002"/>
    </source>
</evidence>
<gene>
    <name evidence="5" type="ORF">GCM10007096_00650</name>
</gene>
<dbReference type="SMART" id="SM00822">
    <property type="entry name" value="PKS_KR"/>
    <property type="match status" value="1"/>
</dbReference>
<evidence type="ECO:0000313" key="6">
    <source>
        <dbReference type="Proteomes" id="UP000656813"/>
    </source>
</evidence>
<dbReference type="SUPFAM" id="SSF51735">
    <property type="entry name" value="NAD(P)-binding Rossmann-fold domains"/>
    <property type="match status" value="1"/>
</dbReference>
<reference evidence="5" key="1">
    <citation type="journal article" date="2014" name="Int. J. Syst. Evol. Microbiol.">
        <title>Complete genome sequence of Corynebacterium casei LMG S-19264T (=DSM 44701T), isolated from a smear-ripened cheese.</title>
        <authorList>
            <consortium name="US DOE Joint Genome Institute (JGI-PGF)"/>
            <person name="Walter F."/>
            <person name="Albersmeier A."/>
            <person name="Kalinowski J."/>
            <person name="Ruckert C."/>
        </authorList>
    </citation>
    <scope>NUCLEOTIDE SEQUENCE</scope>
    <source>
        <strain evidence="5">CGMCC 1.12777</strain>
    </source>
</reference>
<dbReference type="PRINTS" id="PR00080">
    <property type="entry name" value="SDRFAMILY"/>
</dbReference>
<dbReference type="PROSITE" id="PS00061">
    <property type="entry name" value="ADH_SHORT"/>
    <property type="match status" value="1"/>
</dbReference>
<dbReference type="Proteomes" id="UP000656813">
    <property type="component" value="Unassembled WGS sequence"/>
</dbReference>
<dbReference type="GO" id="GO:0008206">
    <property type="term" value="P:bile acid metabolic process"/>
    <property type="evidence" value="ECO:0007669"/>
    <property type="project" value="UniProtKB-ARBA"/>
</dbReference>
<dbReference type="PRINTS" id="PR00081">
    <property type="entry name" value="GDHRDH"/>
</dbReference>
<evidence type="ECO:0000259" key="4">
    <source>
        <dbReference type="SMART" id="SM00822"/>
    </source>
</evidence>